<name>D2W5C5_NAEGR</name>
<evidence type="ECO:0000313" key="4">
    <source>
        <dbReference type="EMBL" id="EFC35730.1"/>
    </source>
</evidence>
<dbReference type="OrthoDB" id="540662at2759"/>
<dbReference type="GO" id="GO:0017070">
    <property type="term" value="F:U6 snRNA binding"/>
    <property type="evidence" value="ECO:0007669"/>
    <property type="project" value="TreeGrafter"/>
</dbReference>
<dbReference type="GO" id="GO:0030621">
    <property type="term" value="F:U4 snRNA binding"/>
    <property type="evidence" value="ECO:0007669"/>
    <property type="project" value="TreeGrafter"/>
</dbReference>
<dbReference type="VEuPathDB" id="AmoebaDB:NAEGRDRAFT_76615"/>
<reference evidence="4 5" key="1">
    <citation type="journal article" date="2010" name="Cell">
        <title>The genome of Naegleria gruberi illuminates early eukaryotic versatility.</title>
        <authorList>
            <person name="Fritz-Laylin L.K."/>
            <person name="Prochnik S.E."/>
            <person name="Ginger M.L."/>
            <person name="Dacks J.B."/>
            <person name="Carpenter M.L."/>
            <person name="Field M.C."/>
            <person name="Kuo A."/>
            <person name="Paredez A."/>
            <person name="Chapman J."/>
            <person name="Pham J."/>
            <person name="Shu S."/>
            <person name="Neupane R."/>
            <person name="Cipriano M."/>
            <person name="Mancuso J."/>
            <person name="Tu H."/>
            <person name="Salamov A."/>
            <person name="Lindquist E."/>
            <person name="Shapiro H."/>
            <person name="Lucas S."/>
            <person name="Grigoriev I.V."/>
            <person name="Cande W.Z."/>
            <person name="Fulton C."/>
            <person name="Rokhsar D.S."/>
            <person name="Dawson S.C."/>
        </authorList>
    </citation>
    <scope>NUCLEOTIDE SEQUENCE [LARGE SCALE GENOMIC DNA]</scope>
    <source>
        <strain evidence="4 5">NEG-M</strain>
    </source>
</reference>
<dbReference type="InterPro" id="IPR001680">
    <property type="entry name" value="WD40_rpt"/>
</dbReference>
<dbReference type="Pfam" id="PF00400">
    <property type="entry name" value="WD40"/>
    <property type="match status" value="2"/>
</dbReference>
<dbReference type="eggNOG" id="KOG0272">
    <property type="taxonomic scope" value="Eukaryota"/>
</dbReference>
<keyword evidence="1 3" id="KW-0853">WD repeat</keyword>
<dbReference type="PROSITE" id="PS50294">
    <property type="entry name" value="WD_REPEATS_REGION"/>
    <property type="match status" value="1"/>
</dbReference>
<dbReference type="InterPro" id="IPR036322">
    <property type="entry name" value="WD40_repeat_dom_sf"/>
</dbReference>
<evidence type="ECO:0000256" key="2">
    <source>
        <dbReference type="ARBA" id="ARBA00022737"/>
    </source>
</evidence>
<evidence type="ECO:0000256" key="1">
    <source>
        <dbReference type="ARBA" id="ARBA00022574"/>
    </source>
</evidence>
<dbReference type="GeneID" id="8861856"/>
<dbReference type="InParanoid" id="D2W5C5"/>
<dbReference type="InterPro" id="IPR019775">
    <property type="entry name" value="WD40_repeat_CS"/>
</dbReference>
<dbReference type="AlphaFoldDB" id="D2W5C5"/>
<dbReference type="KEGG" id="ngr:NAEGRDRAFT_76615"/>
<feature type="repeat" description="WD" evidence="3">
    <location>
        <begin position="80"/>
        <end position="113"/>
    </location>
</feature>
<dbReference type="SMART" id="SM00320">
    <property type="entry name" value="WD40"/>
    <property type="match status" value="2"/>
</dbReference>
<protein>
    <submittedName>
        <fullName evidence="4">Predicted protein</fullName>
    </submittedName>
</protein>
<evidence type="ECO:0000313" key="5">
    <source>
        <dbReference type="Proteomes" id="UP000006671"/>
    </source>
</evidence>
<dbReference type="GO" id="GO:0000398">
    <property type="term" value="P:mRNA splicing, via spliceosome"/>
    <property type="evidence" value="ECO:0007669"/>
    <property type="project" value="TreeGrafter"/>
</dbReference>
<gene>
    <name evidence="4" type="ORF">NAEGRDRAFT_76615</name>
</gene>
<dbReference type="PANTHER" id="PTHR19846">
    <property type="entry name" value="WD40 REPEAT PROTEIN"/>
    <property type="match status" value="1"/>
</dbReference>
<evidence type="ECO:0000256" key="3">
    <source>
        <dbReference type="PROSITE-ProRule" id="PRU00221"/>
    </source>
</evidence>
<dbReference type="RefSeq" id="XP_002668474.1">
    <property type="nucleotide sequence ID" value="XM_002668428.1"/>
</dbReference>
<dbReference type="Gene3D" id="2.130.10.10">
    <property type="entry name" value="YVTN repeat-like/Quinoprotein amine dehydrogenase"/>
    <property type="match status" value="1"/>
</dbReference>
<dbReference type="STRING" id="5762.D2W5C5"/>
<proteinExistence type="predicted"/>
<dbReference type="Proteomes" id="UP000006671">
    <property type="component" value="Unassembled WGS sequence"/>
</dbReference>
<dbReference type="GO" id="GO:0046540">
    <property type="term" value="C:U4/U6 x U5 tri-snRNP complex"/>
    <property type="evidence" value="ECO:0007669"/>
    <property type="project" value="TreeGrafter"/>
</dbReference>
<organism evidence="5">
    <name type="scientific">Naegleria gruberi</name>
    <name type="common">Amoeba</name>
    <dbReference type="NCBI Taxonomy" id="5762"/>
    <lineage>
        <taxon>Eukaryota</taxon>
        <taxon>Discoba</taxon>
        <taxon>Heterolobosea</taxon>
        <taxon>Tetramitia</taxon>
        <taxon>Eutetramitia</taxon>
        <taxon>Vahlkampfiidae</taxon>
        <taxon>Naegleria</taxon>
    </lineage>
</organism>
<dbReference type="PROSITE" id="PS00678">
    <property type="entry name" value="WD_REPEATS_1"/>
    <property type="match status" value="1"/>
</dbReference>
<dbReference type="PROSITE" id="PS50082">
    <property type="entry name" value="WD_REPEATS_2"/>
    <property type="match status" value="2"/>
</dbReference>
<dbReference type="EMBL" id="GG739050">
    <property type="protein sequence ID" value="EFC35730.1"/>
    <property type="molecule type" value="Genomic_DNA"/>
</dbReference>
<keyword evidence="2" id="KW-0677">Repeat</keyword>
<dbReference type="SUPFAM" id="SSF50978">
    <property type="entry name" value="WD40 repeat-like"/>
    <property type="match status" value="1"/>
</dbReference>
<dbReference type="PANTHER" id="PTHR19846:SF0">
    <property type="entry name" value="PRE-MRNA PROCESSING FACTOR 4"/>
    <property type="match status" value="1"/>
</dbReference>
<feature type="repeat" description="WD" evidence="3">
    <location>
        <begin position="19"/>
        <end position="61"/>
    </location>
</feature>
<sequence>MNGIVKLWDLRTGLLVANLVHHVKEVLNCSFNPYNGINLVTGGVDGLINVWDLRNISQTIAAKQTDSNPEQFKQDPVYSIPASGKLMNTIMYEPSCGRSIISSGFDGVVRFWDPISFKPISQSSVGDRILCMDVVQYPRSCLPSTDEESVYEFGSWSEHLMVVCGGYDKKWRKLTSFSRRALVNSSNK</sequence>
<keyword evidence="5" id="KW-1185">Reference proteome</keyword>
<dbReference type="InterPro" id="IPR015943">
    <property type="entry name" value="WD40/YVTN_repeat-like_dom_sf"/>
</dbReference>
<accession>D2W5C5</accession>